<dbReference type="AlphaFoldDB" id="X1GFC3"/>
<protein>
    <submittedName>
        <fullName evidence="1">Uncharacterized protein</fullName>
    </submittedName>
</protein>
<accession>X1GFC3</accession>
<sequence length="32" mass="3812">MVSDYHKIIRESMNKVKMRLFVLGIICCWVVV</sequence>
<evidence type="ECO:0000313" key="1">
    <source>
        <dbReference type="EMBL" id="GAH31733.1"/>
    </source>
</evidence>
<comment type="caution">
    <text evidence="1">The sequence shown here is derived from an EMBL/GenBank/DDBJ whole genome shotgun (WGS) entry which is preliminary data.</text>
</comment>
<reference evidence="1" key="1">
    <citation type="journal article" date="2014" name="Front. Microbiol.">
        <title>High frequency of phylogenetically diverse reductive dehalogenase-homologous genes in deep subseafloor sedimentary metagenomes.</title>
        <authorList>
            <person name="Kawai M."/>
            <person name="Futagami T."/>
            <person name="Toyoda A."/>
            <person name="Takaki Y."/>
            <person name="Nishi S."/>
            <person name="Hori S."/>
            <person name="Arai W."/>
            <person name="Tsubouchi T."/>
            <person name="Morono Y."/>
            <person name="Uchiyama I."/>
            <person name="Ito T."/>
            <person name="Fujiyama A."/>
            <person name="Inagaki F."/>
            <person name="Takami H."/>
        </authorList>
    </citation>
    <scope>NUCLEOTIDE SEQUENCE</scope>
    <source>
        <strain evidence="1">Expedition CK06-06</strain>
    </source>
</reference>
<gene>
    <name evidence="1" type="ORF">S03H2_25234</name>
</gene>
<feature type="non-terminal residue" evidence="1">
    <location>
        <position position="32"/>
    </location>
</feature>
<name>X1GFC3_9ZZZZ</name>
<proteinExistence type="predicted"/>
<dbReference type="EMBL" id="BARU01014227">
    <property type="protein sequence ID" value="GAH31733.1"/>
    <property type="molecule type" value="Genomic_DNA"/>
</dbReference>
<organism evidence="1">
    <name type="scientific">marine sediment metagenome</name>
    <dbReference type="NCBI Taxonomy" id="412755"/>
    <lineage>
        <taxon>unclassified sequences</taxon>
        <taxon>metagenomes</taxon>
        <taxon>ecological metagenomes</taxon>
    </lineage>
</organism>